<dbReference type="GO" id="GO:0003700">
    <property type="term" value="F:DNA-binding transcription factor activity"/>
    <property type="evidence" value="ECO:0007669"/>
    <property type="project" value="InterPro"/>
</dbReference>
<dbReference type="GO" id="GO:0006950">
    <property type="term" value="P:response to stress"/>
    <property type="evidence" value="ECO:0007669"/>
    <property type="project" value="TreeGrafter"/>
</dbReference>
<feature type="domain" description="HTH marR-type" evidence="1">
    <location>
        <begin position="36"/>
        <end position="168"/>
    </location>
</feature>
<evidence type="ECO:0000259" key="1">
    <source>
        <dbReference type="PROSITE" id="PS50995"/>
    </source>
</evidence>
<organism evidence="2 3">
    <name type="scientific">Methylorubrum extorquens (strain DSM 6343 / CIP 106787 / DM4)</name>
    <name type="common">Methylobacterium extorquens</name>
    <dbReference type="NCBI Taxonomy" id="661410"/>
    <lineage>
        <taxon>Bacteria</taxon>
        <taxon>Pseudomonadati</taxon>
        <taxon>Pseudomonadota</taxon>
        <taxon>Alphaproteobacteria</taxon>
        <taxon>Hyphomicrobiales</taxon>
        <taxon>Methylobacteriaceae</taxon>
        <taxon>Methylorubrum</taxon>
    </lineage>
</organism>
<evidence type="ECO:0000313" key="3">
    <source>
        <dbReference type="Proteomes" id="UP000008070"/>
    </source>
</evidence>
<dbReference type="PRINTS" id="PR00598">
    <property type="entry name" value="HTHMARR"/>
</dbReference>
<dbReference type="Proteomes" id="UP000008070">
    <property type="component" value="Chromosome"/>
</dbReference>
<dbReference type="AlphaFoldDB" id="C7CH84"/>
<dbReference type="SMART" id="SM00347">
    <property type="entry name" value="HTH_MARR"/>
    <property type="match status" value="1"/>
</dbReference>
<dbReference type="PROSITE" id="PS50995">
    <property type="entry name" value="HTH_MARR_2"/>
    <property type="match status" value="1"/>
</dbReference>
<dbReference type="InterPro" id="IPR000835">
    <property type="entry name" value="HTH_MarR-typ"/>
</dbReference>
<dbReference type="PANTHER" id="PTHR33164:SF105">
    <property type="entry name" value="TRANSCRIPTIONAL REPRESSOR PROTEIN-RELATED"/>
    <property type="match status" value="1"/>
</dbReference>
<gene>
    <name evidence="2" type="ORF">METD_I4764</name>
</gene>
<dbReference type="InterPro" id="IPR039422">
    <property type="entry name" value="MarR/SlyA-like"/>
</dbReference>
<dbReference type="EMBL" id="FP103042">
    <property type="protein sequence ID" value="CAX26384.1"/>
    <property type="molecule type" value="Genomic_DNA"/>
</dbReference>
<evidence type="ECO:0000313" key="2">
    <source>
        <dbReference type="EMBL" id="CAX26384.1"/>
    </source>
</evidence>
<dbReference type="SUPFAM" id="SSF46785">
    <property type="entry name" value="Winged helix' DNA-binding domain"/>
    <property type="match status" value="1"/>
</dbReference>
<protein>
    <submittedName>
        <fullName evidence="2">Transcriptional regulator, MarR family</fullName>
    </submittedName>
</protein>
<proteinExistence type="predicted"/>
<accession>C7CH84</accession>
<dbReference type="Pfam" id="PF12802">
    <property type="entry name" value="MarR_2"/>
    <property type="match status" value="1"/>
</dbReference>
<reference evidence="3" key="1">
    <citation type="journal article" date="2009" name="PLoS ONE">
        <title>Methylobacterium genome sequences: a reference blueprint to investigate microbial metabolism of C1 compounds from natural and industrial sources.</title>
        <authorList>
            <person name="Vuilleumier S."/>
            <person name="Chistoserdova L."/>
            <person name="Lee M.-C."/>
            <person name="Bringel F."/>
            <person name="Lajus A."/>
            <person name="Zhou Y."/>
            <person name="Gourion B."/>
            <person name="Barbe V."/>
            <person name="Chang J."/>
            <person name="Cruveiller S."/>
            <person name="Dossat C."/>
            <person name="Gillett W."/>
            <person name="Gruffaz C."/>
            <person name="Haugen E."/>
            <person name="Hourcade E."/>
            <person name="Levy R."/>
            <person name="Mangenot S."/>
            <person name="Muller E."/>
            <person name="Nadalig T."/>
            <person name="Pagni M."/>
            <person name="Penny C."/>
            <person name="Peyraud R."/>
            <person name="Robinson D.G."/>
            <person name="Roche D."/>
            <person name="Rouy Z."/>
            <person name="Saenampechek C."/>
            <person name="Salvignol G."/>
            <person name="Vallenet D."/>
            <person name="Wu Z."/>
            <person name="Marx C.J."/>
            <person name="Vorholt J.A."/>
            <person name="Olson M.V."/>
            <person name="Kaul R."/>
            <person name="Weissenbach J."/>
            <person name="Medigue C."/>
            <person name="Lidstrom M.E."/>
        </authorList>
    </citation>
    <scope>NUCLEOTIDE SEQUENCE [LARGE SCALE GENOMIC DNA]</scope>
    <source>
        <strain evidence="3">DSM 6343 / CIP 106787 / DM4</strain>
    </source>
</reference>
<dbReference type="InterPro" id="IPR036390">
    <property type="entry name" value="WH_DNA-bd_sf"/>
</dbReference>
<dbReference type="PANTHER" id="PTHR33164">
    <property type="entry name" value="TRANSCRIPTIONAL REGULATOR, MARR FAMILY"/>
    <property type="match status" value="1"/>
</dbReference>
<dbReference type="Gene3D" id="1.10.10.10">
    <property type="entry name" value="Winged helix-like DNA-binding domain superfamily/Winged helix DNA-binding domain"/>
    <property type="match status" value="1"/>
</dbReference>
<sequence>MGACRPHLYSWYQPSRGAAMARDPVLTPTMAASVERSCYSFAAQKAARAIGRRYDAALRPTGLSNWQFTLLMMLVREEPPTISALAQHLATDRTTITANLKPLERRGLVTVQGDAEDRRVRRVVLSDEGRTLLAEAYPLWQQAQETVARQLGKVDQGAFHAAVMALSA</sequence>
<dbReference type="KEGG" id="mdi:METDI4764"/>
<dbReference type="InterPro" id="IPR036388">
    <property type="entry name" value="WH-like_DNA-bd_sf"/>
</dbReference>
<name>C7CH84_METED</name>
<dbReference type="HOGENOM" id="CLU_083287_35_2_5"/>